<evidence type="ECO:0000256" key="1">
    <source>
        <dbReference type="ARBA" id="ARBA00004141"/>
    </source>
</evidence>
<keyword evidence="3 9" id="KW-0812">Transmembrane</keyword>
<keyword evidence="8" id="KW-0129">CBS domain</keyword>
<dbReference type="PANTHER" id="PTHR45711:SF6">
    <property type="entry name" value="CHLORIDE CHANNEL PROTEIN"/>
    <property type="match status" value="1"/>
</dbReference>
<dbReference type="GO" id="GO:0005769">
    <property type="term" value="C:early endosome"/>
    <property type="evidence" value="ECO:0007669"/>
    <property type="project" value="TreeGrafter"/>
</dbReference>
<feature type="transmembrane region" description="Helical" evidence="9">
    <location>
        <begin position="419"/>
        <end position="442"/>
    </location>
</feature>
<dbReference type="Proteomes" id="UP000070544">
    <property type="component" value="Unassembled WGS sequence"/>
</dbReference>
<comment type="caution">
    <text evidence="9">Lacks conserved residue(s) required for the propagation of feature annotation.</text>
</comment>
<evidence type="ECO:0000256" key="7">
    <source>
        <dbReference type="ARBA" id="ARBA00023214"/>
    </source>
</evidence>
<dbReference type="Gene3D" id="1.10.3080.10">
    <property type="entry name" value="Clc chloride channel"/>
    <property type="match status" value="2"/>
</dbReference>
<feature type="compositionally biased region" description="Polar residues" evidence="10">
    <location>
        <begin position="1106"/>
        <end position="1115"/>
    </location>
</feature>
<accession>A0A138ZXT6</accession>
<keyword evidence="5 9" id="KW-0406">Ion transport</keyword>
<dbReference type="EMBL" id="KQ965873">
    <property type="protein sequence ID" value="KXS09279.1"/>
    <property type="molecule type" value="Genomic_DNA"/>
</dbReference>
<comment type="similarity">
    <text evidence="9">Belongs to the chloride channel (TC 2.A.49) family.</text>
</comment>
<dbReference type="PROSITE" id="PS51371">
    <property type="entry name" value="CBS"/>
    <property type="match status" value="1"/>
</dbReference>
<feature type="region of interest" description="Disordered" evidence="10">
    <location>
        <begin position="123"/>
        <end position="148"/>
    </location>
</feature>
<dbReference type="AlphaFoldDB" id="A0A138ZXT6"/>
<dbReference type="Pfam" id="PF00654">
    <property type="entry name" value="Voltage_CLC"/>
    <property type="match status" value="1"/>
</dbReference>
<feature type="region of interest" description="Disordered" evidence="10">
    <location>
        <begin position="1040"/>
        <end position="1064"/>
    </location>
</feature>
<dbReference type="InterPro" id="IPR001807">
    <property type="entry name" value="ClC"/>
</dbReference>
<dbReference type="STRING" id="1344416.A0A138ZXT6"/>
<feature type="transmembrane region" description="Helical" evidence="9">
    <location>
        <begin position="547"/>
        <end position="568"/>
    </location>
</feature>
<evidence type="ECO:0000259" key="11">
    <source>
        <dbReference type="PROSITE" id="PS51371"/>
    </source>
</evidence>
<evidence type="ECO:0000256" key="3">
    <source>
        <dbReference type="ARBA" id="ARBA00022692"/>
    </source>
</evidence>
<evidence type="ECO:0000256" key="5">
    <source>
        <dbReference type="ARBA" id="ARBA00023065"/>
    </source>
</evidence>
<keyword evidence="13" id="KW-1185">Reference proteome</keyword>
<dbReference type="SUPFAM" id="SSF81340">
    <property type="entry name" value="Clc chloride channel"/>
    <property type="match status" value="1"/>
</dbReference>
<dbReference type="GO" id="GO:0005886">
    <property type="term" value="C:plasma membrane"/>
    <property type="evidence" value="ECO:0007669"/>
    <property type="project" value="TreeGrafter"/>
</dbReference>
<protein>
    <recommendedName>
        <fullName evidence="9">Chloride channel protein</fullName>
    </recommendedName>
</protein>
<dbReference type="GO" id="GO:0005794">
    <property type="term" value="C:Golgi apparatus"/>
    <property type="evidence" value="ECO:0007669"/>
    <property type="project" value="TreeGrafter"/>
</dbReference>
<feature type="compositionally biased region" description="Low complexity" evidence="10">
    <location>
        <begin position="188"/>
        <end position="223"/>
    </location>
</feature>
<feature type="compositionally biased region" description="Basic and acidic residues" evidence="10">
    <location>
        <begin position="1096"/>
        <end position="1105"/>
    </location>
</feature>
<feature type="transmembrane region" description="Helical" evidence="9">
    <location>
        <begin position="474"/>
        <end position="498"/>
    </location>
</feature>
<organism evidence="12 13">
    <name type="scientific">Gonapodya prolifera (strain JEL478)</name>
    <name type="common">Monoblepharis prolifera</name>
    <dbReference type="NCBI Taxonomy" id="1344416"/>
    <lineage>
        <taxon>Eukaryota</taxon>
        <taxon>Fungi</taxon>
        <taxon>Fungi incertae sedis</taxon>
        <taxon>Chytridiomycota</taxon>
        <taxon>Chytridiomycota incertae sedis</taxon>
        <taxon>Monoblepharidomycetes</taxon>
        <taxon>Monoblepharidales</taxon>
        <taxon>Gonapodyaceae</taxon>
        <taxon>Gonapodya</taxon>
    </lineage>
</organism>
<keyword evidence="2 9" id="KW-0813">Transport</keyword>
<feature type="compositionally biased region" description="Polar residues" evidence="10">
    <location>
        <begin position="37"/>
        <end position="50"/>
    </location>
</feature>
<dbReference type="InterPro" id="IPR014743">
    <property type="entry name" value="Cl-channel_core"/>
</dbReference>
<dbReference type="InterPro" id="IPR046342">
    <property type="entry name" value="CBS_dom_sf"/>
</dbReference>
<feature type="compositionally biased region" description="Gly residues" evidence="10">
    <location>
        <begin position="997"/>
        <end position="1010"/>
    </location>
</feature>
<feature type="region of interest" description="Disordered" evidence="10">
    <location>
        <begin position="170"/>
        <end position="224"/>
    </location>
</feature>
<dbReference type="SUPFAM" id="SSF54631">
    <property type="entry name" value="CBS-domain pair"/>
    <property type="match status" value="1"/>
</dbReference>
<keyword evidence="7 9" id="KW-0868">Chloride</keyword>
<keyword evidence="4 9" id="KW-1133">Transmembrane helix</keyword>
<dbReference type="Gene3D" id="3.90.1280.20">
    <property type="match status" value="1"/>
</dbReference>
<dbReference type="Pfam" id="PF00571">
    <property type="entry name" value="CBS"/>
    <property type="match status" value="1"/>
</dbReference>
<dbReference type="PRINTS" id="PR00762">
    <property type="entry name" value="CLCHANNEL"/>
</dbReference>
<evidence type="ECO:0000256" key="4">
    <source>
        <dbReference type="ARBA" id="ARBA00022989"/>
    </source>
</evidence>
<evidence type="ECO:0000256" key="2">
    <source>
        <dbReference type="ARBA" id="ARBA00022448"/>
    </source>
</evidence>
<dbReference type="GO" id="GO:0005247">
    <property type="term" value="F:voltage-gated chloride channel activity"/>
    <property type="evidence" value="ECO:0007669"/>
    <property type="project" value="TreeGrafter"/>
</dbReference>
<proteinExistence type="inferred from homology"/>
<evidence type="ECO:0000256" key="8">
    <source>
        <dbReference type="PROSITE-ProRule" id="PRU00703"/>
    </source>
</evidence>
<feature type="region of interest" description="Disordered" evidence="10">
    <location>
        <begin position="1"/>
        <end position="58"/>
    </location>
</feature>
<evidence type="ECO:0000256" key="6">
    <source>
        <dbReference type="ARBA" id="ARBA00023136"/>
    </source>
</evidence>
<evidence type="ECO:0000313" key="12">
    <source>
        <dbReference type="EMBL" id="KXS09279.1"/>
    </source>
</evidence>
<name>A0A138ZXT6_GONPJ</name>
<dbReference type="OrthoDB" id="44789at2759"/>
<comment type="subcellular location">
    <subcellularLocation>
        <location evidence="1 9">Membrane</location>
        <topology evidence="1 9">Multi-pass membrane protein</topology>
    </subcellularLocation>
</comment>
<dbReference type="InterPro" id="IPR000644">
    <property type="entry name" value="CBS_dom"/>
</dbReference>
<dbReference type="PANTHER" id="PTHR45711">
    <property type="entry name" value="CHLORIDE CHANNEL PROTEIN"/>
    <property type="match status" value="1"/>
</dbReference>
<evidence type="ECO:0000256" key="9">
    <source>
        <dbReference type="RuleBase" id="RU361221"/>
    </source>
</evidence>
<feature type="region of interest" description="Disordered" evidence="10">
    <location>
        <begin position="1095"/>
        <end position="1120"/>
    </location>
</feature>
<sequence length="1205" mass="127228">MWTPRRRTLSSRSGDMDSSPALLDTAEDDPVTLPARQENTPPLASANPRQYGTAGPRADDLRVVGDWAGSDLDWIPEESAVAGARGRPRTGSVTAGRGGAGVVGEVIPGRPLGASMAVASSSATAPEDMLRSSRSRAATETGKTGGFAGVMEVEGEGDWEGHVDGWETDFTIPLRSSSPPPHPPLPVPHSALSTSSDSHSDVSSDANGASDTDPDSSTDAHPTAYKDFQTIDWTRDLRKPLRTRTPASSPSRMALSLSAVIARRLPPRLRALVPAIPAITIPPLPAPMYTAYVAALPWLVTLLTGASTGVLQAVVVEGTQWASSLRDGYCTDAWWVARKACCAAWEDVPGTACPAWRDWSQAFVTLPNVVPLNWVGAVIVATILASLASLLTTLLSPFSASSGLAELKPVLSGFVIRPLLAPLTLFVKLAAMPLAVASGLGLGKEEGMIHIAACVGWAWCELLGWGGEGERREIVSAGAAAGISVAFGAPLGGVLFSLEECSTFFTSDTMLKSFFCAAVGAAFVKLLDPFRTGKIAFIDYEFDRPWLPFELLFFVLIGVGGGLFGGFFNHMSIRLQAWRDAGGDFLSQQGWFGGLAIPTTGAFSDSASSRASLSTRAPSPAPRPRSSTTAITDHDLALFSVEPPAATFDQFLHTALRPLAAVVDLARVRHHVRHAAEVGALAAVTVGLSWGLSATRIDTVGLLDLLVRECPDQAIERTLGVLCDVEGQGKAAVMLVVAAVLKTAATVAAFGVAVPGGVYVPCMAVGACFGRVVGIAVEGLRGWTAESTFWTGCGEGVCVTPGTYALLGAMAFLGGSSRLTLSLTVIMFELTGQLSLVVPTMVVLTVAKSVATLTLNSPLGLSDAVIRIRGYPYLDHKRDEVFGGKVRDLMTPASDLLVMKGTGMVWENVEAVMERGKGRDAVRGFPVVTMKPGSGSRAIGMSENLSEMVLAGFIYKSDILTAIDHSRRTGLTLERDTPVLFWEDELSRSHRRHRGDSGSGPALGSGGESGHSGERRGSGGRVLHVAAPVLPAVSPAVLGTSASREDDVELTSFGRNTPRTGGKVEISVRMGDGLSSSSLMAESTPDVLMHVLSPTEETHLRDSSKSHANGSSSPGHQHRSLPHILPALSLRQFVDTAPITLAPDTSIDTCADLFRKVGARIVMVEFRGRLVGVVTKKDVLRWVELVERANDRGDREDSDGVRTRV</sequence>
<gene>
    <name evidence="12" type="ORF">M427DRAFT_39204</name>
</gene>
<feature type="compositionally biased region" description="Pro residues" evidence="10">
    <location>
        <begin position="178"/>
        <end position="187"/>
    </location>
</feature>
<feature type="domain" description="CBS" evidence="11">
    <location>
        <begin position="1134"/>
        <end position="1192"/>
    </location>
</feature>
<reference evidence="12 13" key="1">
    <citation type="journal article" date="2015" name="Genome Biol. Evol.">
        <title>Phylogenomic analyses indicate that early fungi evolved digesting cell walls of algal ancestors of land plants.</title>
        <authorList>
            <person name="Chang Y."/>
            <person name="Wang S."/>
            <person name="Sekimoto S."/>
            <person name="Aerts A.L."/>
            <person name="Choi C."/>
            <person name="Clum A."/>
            <person name="LaButti K.M."/>
            <person name="Lindquist E.A."/>
            <person name="Yee Ngan C."/>
            <person name="Ohm R.A."/>
            <person name="Salamov A.A."/>
            <person name="Grigoriev I.V."/>
            <person name="Spatafora J.W."/>
            <person name="Berbee M.L."/>
        </authorList>
    </citation>
    <scope>NUCLEOTIDE SEQUENCE [LARGE SCALE GENOMIC DNA]</scope>
    <source>
        <strain evidence="12 13">JEL478</strain>
    </source>
</reference>
<feature type="transmembrane region" description="Helical" evidence="9">
    <location>
        <begin position="374"/>
        <end position="398"/>
    </location>
</feature>
<keyword evidence="6 9" id="KW-0472">Membrane</keyword>
<evidence type="ECO:0000313" key="13">
    <source>
        <dbReference type="Proteomes" id="UP000070544"/>
    </source>
</evidence>
<evidence type="ECO:0000256" key="10">
    <source>
        <dbReference type="SAM" id="MobiDB-lite"/>
    </source>
</evidence>
<feature type="region of interest" description="Disordered" evidence="10">
    <location>
        <begin position="987"/>
        <end position="1019"/>
    </location>
</feature>